<feature type="region of interest" description="Disordered" evidence="1">
    <location>
        <begin position="103"/>
        <end position="135"/>
    </location>
</feature>
<proteinExistence type="predicted"/>
<evidence type="ECO:0000313" key="3">
    <source>
        <dbReference type="Proteomes" id="UP000050525"/>
    </source>
</evidence>
<organism evidence="2 3">
    <name type="scientific">Alligator mississippiensis</name>
    <name type="common">American alligator</name>
    <dbReference type="NCBI Taxonomy" id="8496"/>
    <lineage>
        <taxon>Eukaryota</taxon>
        <taxon>Metazoa</taxon>
        <taxon>Chordata</taxon>
        <taxon>Craniata</taxon>
        <taxon>Vertebrata</taxon>
        <taxon>Euteleostomi</taxon>
        <taxon>Archelosauria</taxon>
        <taxon>Archosauria</taxon>
        <taxon>Crocodylia</taxon>
        <taxon>Alligatoridae</taxon>
        <taxon>Alligatorinae</taxon>
        <taxon>Alligator</taxon>
    </lineage>
</organism>
<sequence>MPVMAAGHMPEVRSQRECQLWEKVTWLSKELEDVRDSNSVACEEARATQSRLETLERKEGKIIIVRVAASLQKRAQLAQAVEPSFHKVQQCLYGEKLAAKLWEDQEEEIDGKEETDDEPGAEPPPYVPAQREEPS</sequence>
<dbReference type="EMBL" id="AKHW03001210">
    <property type="protein sequence ID" value="KYO43167.1"/>
    <property type="molecule type" value="Genomic_DNA"/>
</dbReference>
<feature type="compositionally biased region" description="Acidic residues" evidence="1">
    <location>
        <begin position="104"/>
        <end position="120"/>
    </location>
</feature>
<comment type="caution">
    <text evidence="2">The sequence shown here is derived from an EMBL/GenBank/DDBJ whole genome shotgun (WGS) entry which is preliminary data.</text>
</comment>
<dbReference type="AlphaFoldDB" id="A0A151P257"/>
<evidence type="ECO:0000313" key="2">
    <source>
        <dbReference type="EMBL" id="KYO43167.1"/>
    </source>
</evidence>
<accession>A0A151P257</accession>
<keyword evidence="3" id="KW-1185">Reference proteome</keyword>
<name>A0A151P257_ALLMI</name>
<reference evidence="2 3" key="1">
    <citation type="journal article" date="2012" name="Genome Biol.">
        <title>Sequencing three crocodilian genomes to illuminate the evolution of archosaurs and amniotes.</title>
        <authorList>
            <person name="St John J.A."/>
            <person name="Braun E.L."/>
            <person name="Isberg S.R."/>
            <person name="Miles L.G."/>
            <person name="Chong A.Y."/>
            <person name="Gongora J."/>
            <person name="Dalzell P."/>
            <person name="Moran C."/>
            <person name="Bed'hom B."/>
            <person name="Abzhanov A."/>
            <person name="Burgess S.C."/>
            <person name="Cooksey A.M."/>
            <person name="Castoe T.A."/>
            <person name="Crawford N.G."/>
            <person name="Densmore L.D."/>
            <person name="Drew J.C."/>
            <person name="Edwards S.V."/>
            <person name="Faircloth B.C."/>
            <person name="Fujita M.K."/>
            <person name="Greenwold M.J."/>
            <person name="Hoffmann F.G."/>
            <person name="Howard J.M."/>
            <person name="Iguchi T."/>
            <person name="Janes D.E."/>
            <person name="Khan S.Y."/>
            <person name="Kohno S."/>
            <person name="de Koning A.J."/>
            <person name="Lance S.L."/>
            <person name="McCarthy F.M."/>
            <person name="McCormack J.E."/>
            <person name="Merchant M.E."/>
            <person name="Peterson D.G."/>
            <person name="Pollock D.D."/>
            <person name="Pourmand N."/>
            <person name="Raney B.J."/>
            <person name="Roessler K.A."/>
            <person name="Sanford J.R."/>
            <person name="Sawyer R.H."/>
            <person name="Schmidt C.J."/>
            <person name="Triplett E.W."/>
            <person name="Tuberville T.D."/>
            <person name="Venegas-Anaya M."/>
            <person name="Howard J.T."/>
            <person name="Jarvis E.D."/>
            <person name="Guillette L.J.Jr."/>
            <person name="Glenn T.C."/>
            <person name="Green R.E."/>
            <person name="Ray D.A."/>
        </authorList>
    </citation>
    <scope>NUCLEOTIDE SEQUENCE [LARGE SCALE GENOMIC DNA]</scope>
    <source>
        <strain evidence="2">KSC_2009_1</strain>
    </source>
</reference>
<protein>
    <submittedName>
        <fullName evidence="2">Uncharacterized protein</fullName>
    </submittedName>
</protein>
<gene>
    <name evidence="2" type="ORF">Y1Q_0017496</name>
</gene>
<evidence type="ECO:0000256" key="1">
    <source>
        <dbReference type="SAM" id="MobiDB-lite"/>
    </source>
</evidence>
<dbReference type="Proteomes" id="UP000050525">
    <property type="component" value="Unassembled WGS sequence"/>
</dbReference>